<dbReference type="InterPro" id="IPR003598">
    <property type="entry name" value="Ig_sub2"/>
</dbReference>
<dbReference type="SMART" id="SM00408">
    <property type="entry name" value="IGc2"/>
    <property type="match status" value="2"/>
</dbReference>
<dbReference type="InterPro" id="IPR013783">
    <property type="entry name" value="Ig-like_fold"/>
</dbReference>
<proteinExistence type="predicted"/>
<dbReference type="PANTHER" id="PTHR23279:SF36">
    <property type="entry name" value="DEFECTIVE PROBOSCIS EXTENSION RESPONSE 9, ISOFORM A"/>
    <property type="match status" value="1"/>
</dbReference>
<feature type="transmembrane region" description="Helical" evidence="1">
    <location>
        <begin position="372"/>
        <end position="392"/>
    </location>
</feature>
<evidence type="ECO:0000313" key="3">
    <source>
        <dbReference type="EMBL" id="TRY70331.1"/>
    </source>
</evidence>
<dbReference type="InterPro" id="IPR003599">
    <property type="entry name" value="Ig_sub"/>
</dbReference>
<dbReference type="Pfam" id="PF00047">
    <property type="entry name" value="ig"/>
    <property type="match status" value="2"/>
</dbReference>
<evidence type="ECO:0000256" key="1">
    <source>
        <dbReference type="SAM" id="Phobius"/>
    </source>
</evidence>
<feature type="domain" description="Ig-like" evidence="2">
    <location>
        <begin position="99"/>
        <end position="204"/>
    </location>
</feature>
<sequence length="393" mass="43687">STQEEIERNGQNYLDCIRCPSNQRPSRLPDPLHRQKECGCNVKYLYSCLAFCLVVQNNPKVLARVSSSPFSMRSNYTDLIGPGAAFNPDPVADVVGSGPGTRSELISRLAQNHPLCIDNVTAYVGQTARMFCCLARLERELSVSWIRKQDVVVLTHGHSVFTTDNRVTASSHNGVWALNIAKVGHADAGLYECQTNSEVKGSITIQLDIMETTAEIMGPTEKYVKVGSSLRLTCRVYLGPQGPDQDYRETAVVHWFQDQRLLDPILDSWRPAAGAVESGTHKRVTISSEFVHDELQGYLQVDNVTPYDAGNYTCVPSYAIPDWVQVHILHEENQARLHNEVSEVKVDVSTANSAVSFLNNSHSYRSVLSKQMSLFILFILTSLILNHCAFIVS</sequence>
<dbReference type="InterPro" id="IPR007110">
    <property type="entry name" value="Ig-like_dom"/>
</dbReference>
<feature type="non-terminal residue" evidence="3">
    <location>
        <position position="1"/>
    </location>
</feature>
<dbReference type="Gene3D" id="2.60.40.10">
    <property type="entry name" value="Immunoglobulins"/>
    <property type="match status" value="2"/>
</dbReference>
<keyword evidence="1" id="KW-1133">Transmembrane helix</keyword>
<dbReference type="InterPro" id="IPR013151">
    <property type="entry name" value="Immunoglobulin_dom"/>
</dbReference>
<dbReference type="GO" id="GO:0032589">
    <property type="term" value="C:neuron projection membrane"/>
    <property type="evidence" value="ECO:0007669"/>
    <property type="project" value="TreeGrafter"/>
</dbReference>
<comment type="caution">
    <text evidence="3">The sequence shown here is derived from an EMBL/GenBank/DDBJ whole genome shotgun (WGS) entry which is preliminary data.</text>
</comment>
<name>A0A553NY20_TIGCA</name>
<dbReference type="Proteomes" id="UP000318571">
    <property type="component" value="Chromosome 9"/>
</dbReference>
<dbReference type="STRING" id="6832.A0A553NY20"/>
<dbReference type="GO" id="GO:0050808">
    <property type="term" value="P:synapse organization"/>
    <property type="evidence" value="ECO:0007669"/>
    <property type="project" value="TreeGrafter"/>
</dbReference>
<dbReference type="SMART" id="SM00409">
    <property type="entry name" value="IG"/>
    <property type="match status" value="2"/>
</dbReference>
<reference evidence="3 4" key="1">
    <citation type="journal article" date="2018" name="Nat. Ecol. Evol.">
        <title>Genomic signatures of mitonuclear coevolution across populations of Tigriopus californicus.</title>
        <authorList>
            <person name="Barreto F.S."/>
            <person name="Watson E.T."/>
            <person name="Lima T.G."/>
            <person name="Willett C.S."/>
            <person name="Edmands S."/>
            <person name="Li W."/>
            <person name="Burton R.S."/>
        </authorList>
    </citation>
    <scope>NUCLEOTIDE SEQUENCE [LARGE SCALE GENOMIC DNA]</scope>
    <source>
        <strain evidence="3 4">San Diego</strain>
    </source>
</reference>
<keyword evidence="1" id="KW-0472">Membrane</keyword>
<protein>
    <recommendedName>
        <fullName evidence="2">Ig-like domain-containing protein</fullName>
    </recommendedName>
</protein>
<keyword evidence="1" id="KW-0812">Transmembrane</keyword>
<dbReference type="SUPFAM" id="SSF48726">
    <property type="entry name" value="Immunoglobulin"/>
    <property type="match status" value="2"/>
</dbReference>
<evidence type="ECO:0000313" key="4">
    <source>
        <dbReference type="Proteomes" id="UP000318571"/>
    </source>
</evidence>
<evidence type="ECO:0000259" key="2">
    <source>
        <dbReference type="PROSITE" id="PS50835"/>
    </source>
</evidence>
<dbReference type="InterPro" id="IPR036179">
    <property type="entry name" value="Ig-like_dom_sf"/>
</dbReference>
<dbReference type="EMBL" id="VCGU01000009">
    <property type="protein sequence ID" value="TRY70331.1"/>
    <property type="molecule type" value="Genomic_DNA"/>
</dbReference>
<keyword evidence="4" id="KW-1185">Reference proteome</keyword>
<accession>A0A553NY20</accession>
<dbReference type="PANTHER" id="PTHR23279">
    <property type="entry name" value="DEFECTIVE PROBOSCIS EXTENSION RESPONSE DPR -RELATED"/>
    <property type="match status" value="1"/>
</dbReference>
<dbReference type="PROSITE" id="PS50835">
    <property type="entry name" value="IG_LIKE"/>
    <property type="match status" value="2"/>
</dbReference>
<dbReference type="SMART" id="SM00406">
    <property type="entry name" value="IGv"/>
    <property type="match status" value="2"/>
</dbReference>
<organism evidence="3 4">
    <name type="scientific">Tigriopus californicus</name>
    <name type="common">Marine copepod</name>
    <dbReference type="NCBI Taxonomy" id="6832"/>
    <lineage>
        <taxon>Eukaryota</taxon>
        <taxon>Metazoa</taxon>
        <taxon>Ecdysozoa</taxon>
        <taxon>Arthropoda</taxon>
        <taxon>Crustacea</taxon>
        <taxon>Multicrustacea</taxon>
        <taxon>Hexanauplia</taxon>
        <taxon>Copepoda</taxon>
        <taxon>Harpacticoida</taxon>
        <taxon>Harpacticidae</taxon>
        <taxon>Tigriopus</taxon>
    </lineage>
</organism>
<dbReference type="AlphaFoldDB" id="A0A553NY20"/>
<dbReference type="InterPro" id="IPR013106">
    <property type="entry name" value="Ig_V-set"/>
</dbReference>
<dbReference type="InterPro" id="IPR037448">
    <property type="entry name" value="Zig-8"/>
</dbReference>
<gene>
    <name evidence="3" type="ORF">TCAL_09632</name>
</gene>
<feature type="domain" description="Ig-like" evidence="2">
    <location>
        <begin position="211"/>
        <end position="314"/>
    </location>
</feature>